<dbReference type="CDD" id="cd22055">
    <property type="entry name" value="NAC_BTF3"/>
    <property type="match status" value="1"/>
</dbReference>
<gene>
    <name evidence="2" type="ORF">SSLN_LOCUS16040</name>
</gene>
<organism evidence="2 3">
    <name type="scientific">Schistocephalus solidus</name>
    <name type="common">Tapeworm</name>
    <dbReference type="NCBI Taxonomy" id="70667"/>
    <lineage>
        <taxon>Eukaryota</taxon>
        <taxon>Metazoa</taxon>
        <taxon>Spiralia</taxon>
        <taxon>Lophotrochozoa</taxon>
        <taxon>Platyhelminthes</taxon>
        <taxon>Cestoda</taxon>
        <taxon>Eucestoda</taxon>
        <taxon>Diphyllobothriidea</taxon>
        <taxon>Diphyllobothriidae</taxon>
        <taxon>Schistocephalus</taxon>
    </lineage>
</organism>
<dbReference type="OrthoDB" id="8033832at2759"/>
<accession>A0A3P7D7A2</accession>
<dbReference type="PANTHER" id="PTHR10351">
    <property type="entry name" value="TRANSCRIPTION FACTOR BTF3 FAMILY MEMBER"/>
    <property type="match status" value="1"/>
</dbReference>
<protein>
    <recommendedName>
        <fullName evidence="4">NAC-A/B domain-containing protein</fullName>
    </recommendedName>
</protein>
<dbReference type="STRING" id="70667.A0A3P7D7A2"/>
<feature type="region of interest" description="Disordered" evidence="1">
    <location>
        <begin position="116"/>
        <end position="151"/>
    </location>
</feature>
<evidence type="ECO:0008006" key="4">
    <source>
        <dbReference type="Google" id="ProtNLM"/>
    </source>
</evidence>
<dbReference type="EMBL" id="UYSU01040596">
    <property type="protein sequence ID" value="VDM02426.1"/>
    <property type="molecule type" value="Genomic_DNA"/>
</dbReference>
<dbReference type="InterPro" id="IPR039370">
    <property type="entry name" value="BTF3"/>
</dbReference>
<evidence type="ECO:0000256" key="1">
    <source>
        <dbReference type="SAM" id="MobiDB-lite"/>
    </source>
</evidence>
<sequence length="151" mass="16620">MLAKLKALGEQVRIGGKGTARRKKKVVHKNAAADDKRLQTSLKKLNLSSIPTIEEVISRCPSNCTGQHVQSTSLCPGQYLCQYFQIFVAHALALSELFPSVMNQLETAKMRLSKMNGKTGADAKENDAVQNDDDDDVPDLVGDFDEKSRLE</sequence>
<keyword evidence="3" id="KW-1185">Reference proteome</keyword>
<proteinExistence type="predicted"/>
<evidence type="ECO:0000313" key="3">
    <source>
        <dbReference type="Proteomes" id="UP000275846"/>
    </source>
</evidence>
<reference evidence="2 3" key="1">
    <citation type="submission" date="2018-11" db="EMBL/GenBank/DDBJ databases">
        <authorList>
            <consortium name="Pathogen Informatics"/>
        </authorList>
    </citation>
    <scope>NUCLEOTIDE SEQUENCE [LARGE SCALE GENOMIC DNA]</scope>
    <source>
        <strain evidence="2 3">NST_G2</strain>
    </source>
</reference>
<dbReference type="AlphaFoldDB" id="A0A3P7D7A2"/>
<evidence type="ECO:0000313" key="2">
    <source>
        <dbReference type="EMBL" id="VDM02426.1"/>
    </source>
</evidence>
<dbReference type="Proteomes" id="UP000275846">
    <property type="component" value="Unassembled WGS sequence"/>
</dbReference>
<name>A0A3P7D7A2_SCHSO</name>